<keyword evidence="11" id="KW-1015">Disulfide bond</keyword>
<dbReference type="GO" id="GO:0007155">
    <property type="term" value="P:cell adhesion"/>
    <property type="evidence" value="ECO:0007669"/>
    <property type="project" value="TreeGrafter"/>
</dbReference>
<organism evidence="20 21">
    <name type="scientific">Austrofundulus limnaeus</name>
    <name type="common">Annual killifish</name>
    <dbReference type="NCBI Taxonomy" id="52670"/>
    <lineage>
        <taxon>Eukaryota</taxon>
        <taxon>Metazoa</taxon>
        <taxon>Chordata</taxon>
        <taxon>Craniata</taxon>
        <taxon>Vertebrata</taxon>
        <taxon>Euteleostomi</taxon>
        <taxon>Actinopterygii</taxon>
        <taxon>Neopterygii</taxon>
        <taxon>Teleostei</taxon>
        <taxon>Neoteleostei</taxon>
        <taxon>Acanthomorphata</taxon>
        <taxon>Ovalentaria</taxon>
        <taxon>Atherinomorphae</taxon>
        <taxon>Cyprinodontiformes</taxon>
        <taxon>Rivulidae</taxon>
        <taxon>Austrofundulus</taxon>
    </lineage>
</organism>
<dbReference type="SMART" id="SM00209">
    <property type="entry name" value="TSP1"/>
    <property type="match status" value="1"/>
</dbReference>
<dbReference type="GO" id="GO:0005921">
    <property type="term" value="C:gap junction"/>
    <property type="evidence" value="ECO:0007669"/>
    <property type="project" value="UniProtKB-SubCell"/>
</dbReference>
<evidence type="ECO:0000259" key="19">
    <source>
        <dbReference type="PROSITE" id="PS51323"/>
    </source>
</evidence>
<keyword evidence="7 17" id="KW-0732">Signal</keyword>
<gene>
    <name evidence="21" type="primary">ccn6</name>
</gene>
<comment type="caution">
    <text evidence="16">Lacks conserved residue(s) required for the propagation of feature annotation.</text>
</comment>
<keyword evidence="8" id="KW-0303">Gap junction</keyword>
<evidence type="ECO:0000256" key="16">
    <source>
        <dbReference type="PROSITE-ProRule" id="PRU00039"/>
    </source>
</evidence>
<dbReference type="PROSITE" id="PS01225">
    <property type="entry name" value="CTCK_2"/>
    <property type="match status" value="1"/>
</dbReference>
<dbReference type="GO" id="GO:0005615">
    <property type="term" value="C:extracellular space"/>
    <property type="evidence" value="ECO:0007669"/>
    <property type="project" value="TreeGrafter"/>
</dbReference>
<dbReference type="FunFam" id="2.20.100.10:FF:000046">
    <property type="entry name" value="Cellular communication network factor 4"/>
    <property type="match status" value="1"/>
</dbReference>
<dbReference type="SMART" id="SM00121">
    <property type="entry name" value="IB"/>
    <property type="match status" value="1"/>
</dbReference>
<dbReference type="PANTHER" id="PTHR11348">
    <property type="entry name" value="CONNECTIVE TISSUE GROWTH FACTOR-RELATED"/>
    <property type="match status" value="1"/>
</dbReference>
<dbReference type="CTD" id="8838"/>
<dbReference type="SMART" id="SM00041">
    <property type="entry name" value="CT"/>
    <property type="match status" value="1"/>
</dbReference>
<dbReference type="PROSITE" id="PS00222">
    <property type="entry name" value="IGFBP_N_1"/>
    <property type="match status" value="1"/>
</dbReference>
<feature type="chain" id="PRO_5014111700" description="CCN family member 3" evidence="17">
    <location>
        <begin position="22"/>
        <end position="338"/>
    </location>
</feature>
<evidence type="ECO:0000256" key="7">
    <source>
        <dbReference type="ARBA" id="ARBA00022729"/>
    </source>
</evidence>
<evidence type="ECO:0000256" key="1">
    <source>
        <dbReference type="ARBA" id="ARBA00004496"/>
    </source>
</evidence>
<evidence type="ECO:0000256" key="17">
    <source>
        <dbReference type="SAM" id="SignalP"/>
    </source>
</evidence>
<dbReference type="Gene3D" id="2.10.70.10">
    <property type="entry name" value="Complement Module, domain 1"/>
    <property type="match status" value="1"/>
</dbReference>
<dbReference type="InterPro" id="IPR006208">
    <property type="entry name" value="Glyco_hormone_CN"/>
</dbReference>
<dbReference type="AlphaFoldDB" id="A0A2I4CL64"/>
<sequence length="338" mass="37175">MFSLLCCSLLLICAQQTVSNAQKQGAQTAPHTSQPSADRRQFCQWPCKCGPRPYCAPGVSAVLDGCGCCKSCARQIGEACNERDVCDPHRGMYCNFSADKPKYEVGVCAYMMAVGCDLNGAHYENGEAFQPSPLYKCTCIGGAIGCTPAFIQKPAGLLGPAPLMGNRPAGHNLPSPKTHQQDTTYKTAWRKNCLIQTTPWSPCSKTCGLGISTRVNNDNGKCEMRKERRLCLLRPCKKTLLRTVKAPKGKTCRPKFHAKKAEKLSMSGCTSTRKFKPTYCGVCSDRRCCVPNKSSMIKVDFTCKGGSKIQWKMQWIRSCVCQRKCNDPGDMFSDLQLL</sequence>
<keyword evidence="5" id="KW-0963">Cytoplasm</keyword>
<keyword evidence="9" id="KW-0965">Cell junction</keyword>
<dbReference type="PROSITE" id="PS01185">
    <property type="entry name" value="CTCK_1"/>
    <property type="match status" value="1"/>
</dbReference>
<evidence type="ECO:0000256" key="8">
    <source>
        <dbReference type="ARBA" id="ARBA00022868"/>
    </source>
</evidence>
<dbReference type="InterPro" id="IPR043973">
    <property type="entry name" value="TSP1_CCN"/>
</dbReference>
<dbReference type="Proteomes" id="UP000192220">
    <property type="component" value="Unplaced"/>
</dbReference>
<dbReference type="InterPro" id="IPR036383">
    <property type="entry name" value="TSP1_rpt_sf"/>
</dbReference>
<evidence type="ECO:0000256" key="3">
    <source>
        <dbReference type="ARBA" id="ARBA00004613"/>
    </source>
</evidence>
<dbReference type="Gene3D" id="2.20.100.10">
    <property type="entry name" value="Thrombospondin type-1 (TSP1) repeat"/>
    <property type="match status" value="1"/>
</dbReference>
<dbReference type="SUPFAM" id="SSF57603">
    <property type="entry name" value="FnI-like domain"/>
    <property type="match status" value="1"/>
</dbReference>
<dbReference type="PROSITE" id="PS50092">
    <property type="entry name" value="TSP1"/>
    <property type="match status" value="1"/>
</dbReference>
<accession>A0A2I4CL64</accession>
<dbReference type="GO" id="GO:0045597">
    <property type="term" value="P:positive regulation of cell differentiation"/>
    <property type="evidence" value="ECO:0007669"/>
    <property type="project" value="TreeGrafter"/>
</dbReference>
<dbReference type="GO" id="GO:0051239">
    <property type="term" value="P:regulation of multicellular organismal process"/>
    <property type="evidence" value="ECO:0007669"/>
    <property type="project" value="UniProtKB-ARBA"/>
</dbReference>
<evidence type="ECO:0000256" key="11">
    <source>
        <dbReference type="ARBA" id="ARBA00023157"/>
    </source>
</evidence>
<dbReference type="GO" id="GO:0008083">
    <property type="term" value="F:growth factor activity"/>
    <property type="evidence" value="ECO:0007669"/>
    <property type="project" value="UniProtKB-KW"/>
</dbReference>
<dbReference type="InterPro" id="IPR006207">
    <property type="entry name" value="Cys_knot_C"/>
</dbReference>
<evidence type="ECO:0000313" key="20">
    <source>
        <dbReference type="Proteomes" id="UP000192220"/>
    </source>
</evidence>
<keyword evidence="10" id="KW-0339">Growth factor</keyword>
<dbReference type="FunCoup" id="A0A2I4CL64">
    <property type="interactions" value="267"/>
</dbReference>
<proteinExistence type="inferred from homology"/>
<dbReference type="SUPFAM" id="SSF82895">
    <property type="entry name" value="TSP-1 type 1 repeat"/>
    <property type="match status" value="1"/>
</dbReference>
<dbReference type="InterPro" id="IPR000867">
    <property type="entry name" value="IGFBP-like"/>
</dbReference>
<protein>
    <recommendedName>
        <fullName evidence="13">CCN family member 3</fullName>
    </recommendedName>
    <alternativeName>
        <fullName evidence="14">Cellular communication network factor 3</fullName>
    </alternativeName>
    <alternativeName>
        <fullName evidence="15">Protein NOV homolog</fullName>
    </alternativeName>
</protein>
<feature type="domain" description="CTCK" evidence="18">
    <location>
        <begin position="252"/>
        <end position="326"/>
    </location>
</feature>
<dbReference type="InterPro" id="IPR017891">
    <property type="entry name" value="Insulin_GF-bd_Cys-rich_CS"/>
</dbReference>
<dbReference type="PANTHER" id="PTHR11348:SF3">
    <property type="entry name" value="CELLULAR COMMUNICATION NETWORK FACTOR 6"/>
    <property type="match status" value="1"/>
</dbReference>
<keyword evidence="12" id="KW-0325">Glycoprotein</keyword>
<dbReference type="Pfam" id="PF00219">
    <property type="entry name" value="IGFBP"/>
    <property type="match status" value="1"/>
</dbReference>
<dbReference type="SUPFAM" id="SSF57184">
    <property type="entry name" value="Growth factor receptor domain"/>
    <property type="match status" value="1"/>
</dbReference>
<dbReference type="InterPro" id="IPR009030">
    <property type="entry name" value="Growth_fac_rcpt_cys_sf"/>
</dbReference>
<evidence type="ECO:0000256" key="14">
    <source>
        <dbReference type="ARBA" id="ARBA00042352"/>
    </source>
</evidence>
<evidence type="ECO:0000256" key="4">
    <source>
        <dbReference type="ARBA" id="ARBA00008125"/>
    </source>
</evidence>
<keyword evidence="6" id="KW-0964">Secreted</keyword>
<evidence type="ECO:0000256" key="10">
    <source>
        <dbReference type="ARBA" id="ARBA00023030"/>
    </source>
</evidence>
<dbReference type="PROSITE" id="PS51323">
    <property type="entry name" value="IGFBP_N_2"/>
    <property type="match status" value="1"/>
</dbReference>
<evidence type="ECO:0000256" key="15">
    <source>
        <dbReference type="ARBA" id="ARBA00077787"/>
    </source>
</evidence>
<evidence type="ECO:0000259" key="18">
    <source>
        <dbReference type="PROSITE" id="PS01225"/>
    </source>
</evidence>
<reference evidence="21" key="1">
    <citation type="submission" date="2025-08" db="UniProtKB">
        <authorList>
            <consortium name="RefSeq"/>
        </authorList>
    </citation>
    <scope>IDENTIFICATION</scope>
</reference>
<dbReference type="GO" id="GO:0031012">
    <property type="term" value="C:extracellular matrix"/>
    <property type="evidence" value="ECO:0007669"/>
    <property type="project" value="TreeGrafter"/>
</dbReference>
<feature type="signal peptide" evidence="17">
    <location>
        <begin position="1"/>
        <end position="21"/>
    </location>
</feature>
<dbReference type="OrthoDB" id="365605at2759"/>
<evidence type="ECO:0000313" key="21">
    <source>
        <dbReference type="RefSeq" id="XP_013880731.1"/>
    </source>
</evidence>
<dbReference type="GO" id="GO:0005737">
    <property type="term" value="C:cytoplasm"/>
    <property type="evidence" value="ECO:0007669"/>
    <property type="project" value="UniProtKB-SubCell"/>
</dbReference>
<evidence type="ECO:0000256" key="6">
    <source>
        <dbReference type="ARBA" id="ARBA00022525"/>
    </source>
</evidence>
<dbReference type="KEGG" id="alim:106529775"/>
<feature type="domain" description="IGFBP N-terminal" evidence="19">
    <location>
        <begin position="39"/>
        <end position="111"/>
    </location>
</feature>
<evidence type="ECO:0000256" key="13">
    <source>
        <dbReference type="ARBA" id="ARBA00039944"/>
    </source>
</evidence>
<evidence type="ECO:0000256" key="5">
    <source>
        <dbReference type="ARBA" id="ARBA00022490"/>
    </source>
</evidence>
<dbReference type="InParanoid" id="A0A2I4CL64"/>
<dbReference type="Pfam" id="PF00007">
    <property type="entry name" value="Cys_knot"/>
    <property type="match status" value="1"/>
</dbReference>
<dbReference type="InterPro" id="IPR000884">
    <property type="entry name" value="TSP1_rpt"/>
</dbReference>
<comment type="similarity">
    <text evidence="4">Belongs to the CCN family.</text>
</comment>
<evidence type="ECO:0000256" key="2">
    <source>
        <dbReference type="ARBA" id="ARBA00004610"/>
    </source>
</evidence>
<keyword evidence="20" id="KW-1185">Reference proteome</keyword>
<dbReference type="Pfam" id="PF19035">
    <property type="entry name" value="TSP1_CCN"/>
    <property type="match status" value="1"/>
</dbReference>
<dbReference type="GeneID" id="106529775"/>
<name>A0A2I4CL64_AUSLI</name>
<dbReference type="RefSeq" id="XP_013880731.1">
    <property type="nucleotide sequence ID" value="XM_014025277.1"/>
</dbReference>
<dbReference type="GO" id="GO:0005178">
    <property type="term" value="F:integrin binding"/>
    <property type="evidence" value="ECO:0007669"/>
    <property type="project" value="TreeGrafter"/>
</dbReference>
<evidence type="ECO:0000256" key="12">
    <source>
        <dbReference type="ARBA" id="ARBA00023180"/>
    </source>
</evidence>
<comment type="subcellular location">
    <subcellularLocation>
        <location evidence="2">Cell junction</location>
        <location evidence="2">Gap junction</location>
    </subcellularLocation>
    <subcellularLocation>
        <location evidence="1">Cytoplasm</location>
    </subcellularLocation>
    <subcellularLocation>
        <location evidence="3">Secreted</location>
    </subcellularLocation>
</comment>
<dbReference type="GO" id="GO:0008201">
    <property type="term" value="F:heparin binding"/>
    <property type="evidence" value="ECO:0007669"/>
    <property type="project" value="TreeGrafter"/>
</dbReference>
<dbReference type="InterPro" id="IPR050941">
    <property type="entry name" value="CCN"/>
</dbReference>
<evidence type="ECO:0000256" key="9">
    <source>
        <dbReference type="ARBA" id="ARBA00022949"/>
    </source>
</evidence>